<keyword evidence="1" id="KW-0732">Signal</keyword>
<keyword evidence="3" id="KW-1185">Reference proteome</keyword>
<feature type="signal peptide" evidence="1">
    <location>
        <begin position="1"/>
        <end position="19"/>
    </location>
</feature>
<sequence length="336" mass="37940">MKNVIFYLAFLFISGCALLNPPEVERTEVLDSKDNVALLAIATIFKEDKETYDSGEKSLIDWIKVKSKNDGITTEDIANSIKGDEDPSSKKYSLLLYSMYYLIKLSNPRGTCSSEECVLSLLESGASEMLKRGDKSFLEAYEADNKKFKFKYYEPEKIVSGMKELANALVKMKADREKQEIEENAKLPDPQLFKFKYTNDKYVNVALALINGAKLEKHNIRDRNGNKTKEYGKLTIYGRPFIVTLPTYPRSLLNQVKSCEKASAYTRVNIDDACKKAIIAGVKDWLDTAKDPNISEAAWRASARDAIIGVEIMFSHWAGMARVHQKSLSETGRISF</sequence>
<evidence type="ECO:0000313" key="3">
    <source>
        <dbReference type="Proteomes" id="UP000696184"/>
    </source>
</evidence>
<dbReference type="RefSeq" id="WP_198689374.1">
    <property type="nucleotide sequence ID" value="NZ_CAWPUD010000026.1"/>
</dbReference>
<gene>
    <name evidence="2" type="ORF">H8A87_07580</name>
</gene>
<evidence type="ECO:0008006" key="4">
    <source>
        <dbReference type="Google" id="ProtNLM"/>
    </source>
</evidence>
<proteinExistence type="predicted"/>
<accession>A0ABS0U3X2</accession>
<dbReference type="Proteomes" id="UP000696184">
    <property type="component" value="Unassembled WGS sequence"/>
</dbReference>
<name>A0ABS0U3X2_9GAMM</name>
<reference evidence="2 3" key="1">
    <citation type="submission" date="2020-08" db="EMBL/GenBank/DDBJ databases">
        <title>Description of Xenorhabdus lircayensis sp. nov., the symbiotic bacterium associated with the entomopathogenic nematode Steirnernema unicornum.</title>
        <authorList>
            <person name="Castaneda-Alvarez C."/>
            <person name="Prodan S."/>
            <person name="Zamorano A."/>
            <person name="San-Blas E."/>
            <person name="Aballay E."/>
        </authorList>
    </citation>
    <scope>NUCLEOTIDE SEQUENCE [LARGE SCALE GENOMIC DNA]</scope>
    <source>
        <strain evidence="2 3">VLS</strain>
    </source>
</reference>
<protein>
    <recommendedName>
        <fullName evidence="4">Lipoprotein</fullName>
    </recommendedName>
</protein>
<evidence type="ECO:0000313" key="2">
    <source>
        <dbReference type="EMBL" id="MBI6548584.1"/>
    </source>
</evidence>
<comment type="caution">
    <text evidence="2">The sequence shown here is derived from an EMBL/GenBank/DDBJ whole genome shotgun (WGS) entry which is preliminary data.</text>
</comment>
<evidence type="ECO:0000256" key="1">
    <source>
        <dbReference type="SAM" id="SignalP"/>
    </source>
</evidence>
<organism evidence="2 3">
    <name type="scientific">Xenorhabdus lircayensis</name>
    <dbReference type="NCBI Taxonomy" id="2763499"/>
    <lineage>
        <taxon>Bacteria</taxon>
        <taxon>Pseudomonadati</taxon>
        <taxon>Pseudomonadota</taxon>
        <taxon>Gammaproteobacteria</taxon>
        <taxon>Enterobacterales</taxon>
        <taxon>Morganellaceae</taxon>
        <taxon>Xenorhabdus</taxon>
    </lineage>
</organism>
<dbReference type="PROSITE" id="PS51257">
    <property type="entry name" value="PROKAR_LIPOPROTEIN"/>
    <property type="match status" value="1"/>
</dbReference>
<dbReference type="EMBL" id="JACOII010000029">
    <property type="protein sequence ID" value="MBI6548584.1"/>
    <property type="molecule type" value="Genomic_DNA"/>
</dbReference>
<feature type="chain" id="PRO_5047014273" description="Lipoprotein" evidence="1">
    <location>
        <begin position="20"/>
        <end position="336"/>
    </location>
</feature>